<feature type="signal peptide" evidence="5">
    <location>
        <begin position="1"/>
        <end position="23"/>
    </location>
</feature>
<feature type="domain" description="Spaetzle" evidence="6">
    <location>
        <begin position="133"/>
        <end position="210"/>
    </location>
</feature>
<gene>
    <name evidence="8" type="primary">LOC106457293</name>
</gene>
<evidence type="ECO:0000256" key="5">
    <source>
        <dbReference type="SAM" id="SignalP"/>
    </source>
</evidence>
<dbReference type="PANTHER" id="PTHR23199">
    <property type="entry name" value="NEUROTROPHIN 1-RELATED"/>
    <property type="match status" value="1"/>
</dbReference>
<dbReference type="Proteomes" id="UP000694941">
    <property type="component" value="Unplaced"/>
</dbReference>
<keyword evidence="3" id="KW-0325">Glycoprotein</keyword>
<evidence type="ECO:0000259" key="6">
    <source>
        <dbReference type="Pfam" id="PF16077"/>
    </source>
</evidence>
<protein>
    <submittedName>
        <fullName evidence="8">Uncharacterized protein LOC106457293</fullName>
    </submittedName>
</protein>
<dbReference type="RefSeq" id="XP_013772136.1">
    <property type="nucleotide sequence ID" value="XM_013916682.2"/>
</dbReference>
<evidence type="ECO:0000256" key="2">
    <source>
        <dbReference type="ARBA" id="ARBA00023157"/>
    </source>
</evidence>
<evidence type="ECO:0000256" key="1">
    <source>
        <dbReference type="ARBA" id="ARBA00022729"/>
    </source>
</evidence>
<dbReference type="InterPro" id="IPR052444">
    <property type="entry name" value="Spz/Toll_ligand-like"/>
</dbReference>
<proteinExistence type="predicted"/>
<reference evidence="8" key="1">
    <citation type="submission" date="2025-08" db="UniProtKB">
        <authorList>
            <consortium name="RefSeq"/>
        </authorList>
    </citation>
    <scope>IDENTIFICATION</scope>
    <source>
        <tissue evidence="8">Muscle</tissue>
    </source>
</reference>
<dbReference type="Gene3D" id="2.10.90.10">
    <property type="entry name" value="Cystine-knot cytokines"/>
    <property type="match status" value="1"/>
</dbReference>
<dbReference type="InterPro" id="IPR029034">
    <property type="entry name" value="Cystine-knot_cytokine"/>
</dbReference>
<dbReference type="InterPro" id="IPR032104">
    <property type="entry name" value="Spaetzle"/>
</dbReference>
<feature type="chain" id="PRO_5047202341" evidence="5">
    <location>
        <begin position="24"/>
        <end position="211"/>
    </location>
</feature>
<keyword evidence="1 5" id="KW-0732">Signal</keyword>
<feature type="region of interest" description="Disordered" evidence="4">
    <location>
        <begin position="83"/>
        <end position="113"/>
    </location>
</feature>
<dbReference type="Pfam" id="PF16077">
    <property type="entry name" value="Spaetzle"/>
    <property type="match status" value="1"/>
</dbReference>
<sequence>MIFFHARLETILVVCSFLRLSMCDQDGDEKNKYPFVPAPPGQRPACAKPGATYCEHVDNYPIDAVTSVLREILGENFNASSVSVDEREGLQEPPEELIGGPPQSKDRPTRSVGLESEFSDKFQDQGASSCCQGNTIVPKVALNNKKQWRFIATHIPTKQGIVEQKISIIPCQRECQECPKKFVARSLVSLNPMGRFVLDKFLIPFCCSCFS</sequence>
<keyword evidence="2" id="KW-1015">Disulfide bond</keyword>
<dbReference type="PANTHER" id="PTHR23199:SF12">
    <property type="entry name" value="NEUROTROPHIN 1-RELATED"/>
    <property type="match status" value="1"/>
</dbReference>
<dbReference type="GeneID" id="106457293"/>
<evidence type="ECO:0000313" key="7">
    <source>
        <dbReference type="Proteomes" id="UP000694941"/>
    </source>
</evidence>
<evidence type="ECO:0000256" key="3">
    <source>
        <dbReference type="ARBA" id="ARBA00023180"/>
    </source>
</evidence>
<accession>A0ABM1B092</accession>
<dbReference type="SUPFAM" id="SSF57501">
    <property type="entry name" value="Cystine-knot cytokines"/>
    <property type="match status" value="1"/>
</dbReference>
<evidence type="ECO:0000256" key="4">
    <source>
        <dbReference type="SAM" id="MobiDB-lite"/>
    </source>
</evidence>
<name>A0ABM1B092_LIMPO</name>
<keyword evidence="7" id="KW-1185">Reference proteome</keyword>
<evidence type="ECO:0000313" key="8">
    <source>
        <dbReference type="RefSeq" id="XP_013772136.1"/>
    </source>
</evidence>
<organism evidence="7 8">
    <name type="scientific">Limulus polyphemus</name>
    <name type="common">Atlantic horseshoe crab</name>
    <dbReference type="NCBI Taxonomy" id="6850"/>
    <lineage>
        <taxon>Eukaryota</taxon>
        <taxon>Metazoa</taxon>
        <taxon>Ecdysozoa</taxon>
        <taxon>Arthropoda</taxon>
        <taxon>Chelicerata</taxon>
        <taxon>Merostomata</taxon>
        <taxon>Xiphosura</taxon>
        <taxon>Limulidae</taxon>
        <taxon>Limulus</taxon>
    </lineage>
</organism>